<keyword evidence="2" id="KW-0547">Nucleotide-binding</keyword>
<dbReference type="KEGG" id="fwa:DCMF_08945"/>
<dbReference type="SUPFAM" id="SSF52540">
    <property type="entry name" value="P-loop containing nucleoside triphosphate hydrolases"/>
    <property type="match status" value="1"/>
</dbReference>
<dbReference type="GO" id="GO:0042941">
    <property type="term" value="P:D-alanine transmembrane transport"/>
    <property type="evidence" value="ECO:0007669"/>
    <property type="project" value="TreeGrafter"/>
</dbReference>
<name>A0A3G1KQX5_FORW1</name>
<dbReference type="InterPro" id="IPR027417">
    <property type="entry name" value="P-loop_NTPase"/>
</dbReference>
<dbReference type="SMART" id="SM00382">
    <property type="entry name" value="AAA"/>
    <property type="match status" value="1"/>
</dbReference>
<keyword evidence="6" id="KW-1185">Reference proteome</keyword>
<protein>
    <recommendedName>
        <fullName evidence="4">ABC transporter domain-containing protein</fullName>
    </recommendedName>
</protein>
<dbReference type="InterPro" id="IPR003593">
    <property type="entry name" value="AAA+_ATPase"/>
</dbReference>
<proteinExistence type="predicted"/>
<dbReference type="GO" id="GO:1903805">
    <property type="term" value="P:L-valine import across plasma membrane"/>
    <property type="evidence" value="ECO:0007669"/>
    <property type="project" value="TreeGrafter"/>
</dbReference>
<evidence type="ECO:0000313" key="6">
    <source>
        <dbReference type="Proteomes" id="UP000323521"/>
    </source>
</evidence>
<dbReference type="PANTHER" id="PTHR45772">
    <property type="entry name" value="CONSERVED COMPONENT OF ABC TRANSPORTER FOR NATURAL AMINO ACIDS-RELATED"/>
    <property type="match status" value="1"/>
</dbReference>
<dbReference type="Pfam" id="PF12399">
    <property type="entry name" value="BCA_ABC_TP_C"/>
    <property type="match status" value="1"/>
</dbReference>
<accession>A0A3G1KQX5</accession>
<evidence type="ECO:0000259" key="4">
    <source>
        <dbReference type="PROSITE" id="PS50893"/>
    </source>
</evidence>
<sequence>MALLETQKLSINFGGLWAVKDVDFAIHSGQVVGLIGPNGSGKTTFLNIISGIYQATKGKAYVKGEDITGLKPFQIYQKGISRTYQSSRLCWDLSVADNLVIGLYTSQKSSLFDVLFRPRHCNEEIYAGVQEAMDLLCYFNPDLVDKRYVLTKNIPHIDRRRIEISRALVGSPSILLLDEPTAGLNEEETMTMMKDIQKIKEKIADICIIIIEHDMQVMKEVPERIVVFNAGEKIAEGTYHDVVNDLCVINAYLGGAER</sequence>
<dbReference type="EMBL" id="CP017634">
    <property type="protein sequence ID" value="ATW24879.1"/>
    <property type="molecule type" value="Genomic_DNA"/>
</dbReference>
<dbReference type="AlphaFoldDB" id="A0A3G1KQX5"/>
<dbReference type="Proteomes" id="UP000323521">
    <property type="component" value="Chromosome"/>
</dbReference>
<dbReference type="PANTHER" id="PTHR45772:SF7">
    <property type="entry name" value="AMINO ACID ABC TRANSPORTER ATP-BINDING PROTEIN"/>
    <property type="match status" value="1"/>
</dbReference>
<dbReference type="GO" id="GO:0005886">
    <property type="term" value="C:plasma membrane"/>
    <property type="evidence" value="ECO:0007669"/>
    <property type="project" value="TreeGrafter"/>
</dbReference>
<keyword evidence="3" id="KW-0067">ATP-binding</keyword>
<evidence type="ECO:0000256" key="1">
    <source>
        <dbReference type="ARBA" id="ARBA00022448"/>
    </source>
</evidence>
<dbReference type="InterPro" id="IPR003439">
    <property type="entry name" value="ABC_transporter-like_ATP-bd"/>
</dbReference>
<dbReference type="PROSITE" id="PS50893">
    <property type="entry name" value="ABC_TRANSPORTER_2"/>
    <property type="match status" value="1"/>
</dbReference>
<dbReference type="OrthoDB" id="9779136at2"/>
<dbReference type="GO" id="GO:0005524">
    <property type="term" value="F:ATP binding"/>
    <property type="evidence" value="ECO:0007669"/>
    <property type="project" value="UniProtKB-KW"/>
</dbReference>
<dbReference type="GO" id="GO:0015192">
    <property type="term" value="F:L-phenylalanine transmembrane transporter activity"/>
    <property type="evidence" value="ECO:0007669"/>
    <property type="project" value="TreeGrafter"/>
</dbReference>
<dbReference type="Gene3D" id="3.40.50.300">
    <property type="entry name" value="P-loop containing nucleotide triphosphate hydrolases"/>
    <property type="match status" value="1"/>
</dbReference>
<dbReference type="Pfam" id="PF00005">
    <property type="entry name" value="ABC_tran"/>
    <property type="match status" value="1"/>
</dbReference>
<evidence type="ECO:0000256" key="2">
    <source>
        <dbReference type="ARBA" id="ARBA00022741"/>
    </source>
</evidence>
<gene>
    <name evidence="5" type="ORF">DCMF_08945</name>
</gene>
<evidence type="ECO:0000313" key="5">
    <source>
        <dbReference type="EMBL" id="ATW24879.1"/>
    </source>
</evidence>
<evidence type="ECO:0000256" key="3">
    <source>
        <dbReference type="ARBA" id="ARBA00022840"/>
    </source>
</evidence>
<reference evidence="5 6" key="1">
    <citation type="submission" date="2016-10" db="EMBL/GenBank/DDBJ databases">
        <title>Complete Genome Sequence of Peptococcaceae strain DCMF.</title>
        <authorList>
            <person name="Edwards R.J."/>
            <person name="Holland S.I."/>
            <person name="Deshpande N.P."/>
            <person name="Wong Y.K."/>
            <person name="Ertan H."/>
            <person name="Manefield M."/>
            <person name="Russell T.L."/>
            <person name="Lee M.J."/>
        </authorList>
    </citation>
    <scope>NUCLEOTIDE SEQUENCE [LARGE SCALE GENOMIC DNA]</scope>
    <source>
        <strain evidence="5 6">DCMF</strain>
    </source>
</reference>
<dbReference type="GO" id="GO:0015188">
    <property type="term" value="F:L-isoleucine transmembrane transporter activity"/>
    <property type="evidence" value="ECO:0007669"/>
    <property type="project" value="TreeGrafter"/>
</dbReference>
<dbReference type="InterPro" id="IPR032823">
    <property type="entry name" value="BCA_ABC_TP_C"/>
</dbReference>
<feature type="domain" description="ABC transporter" evidence="4">
    <location>
        <begin position="4"/>
        <end position="255"/>
    </location>
</feature>
<dbReference type="GO" id="GO:0016887">
    <property type="term" value="F:ATP hydrolysis activity"/>
    <property type="evidence" value="ECO:0007669"/>
    <property type="project" value="InterPro"/>
</dbReference>
<dbReference type="GO" id="GO:1903806">
    <property type="term" value="P:L-isoleucine import across plasma membrane"/>
    <property type="evidence" value="ECO:0007669"/>
    <property type="project" value="TreeGrafter"/>
</dbReference>
<dbReference type="InterPro" id="IPR051120">
    <property type="entry name" value="ABC_AA/LPS_Transport"/>
</dbReference>
<organism evidence="5 6">
    <name type="scientific">Formimonas warabiya</name>
    <dbReference type="NCBI Taxonomy" id="1761012"/>
    <lineage>
        <taxon>Bacteria</taxon>
        <taxon>Bacillati</taxon>
        <taxon>Bacillota</taxon>
        <taxon>Clostridia</taxon>
        <taxon>Eubacteriales</taxon>
        <taxon>Peptococcaceae</taxon>
        <taxon>Candidatus Formimonas</taxon>
    </lineage>
</organism>
<dbReference type="GO" id="GO:0015808">
    <property type="term" value="P:L-alanine transport"/>
    <property type="evidence" value="ECO:0007669"/>
    <property type="project" value="TreeGrafter"/>
</dbReference>
<keyword evidence="1" id="KW-0813">Transport</keyword>
<dbReference type="GO" id="GO:0005304">
    <property type="term" value="F:L-valine transmembrane transporter activity"/>
    <property type="evidence" value="ECO:0007669"/>
    <property type="project" value="TreeGrafter"/>
</dbReference>
<dbReference type="RefSeq" id="WP_148137812.1">
    <property type="nucleotide sequence ID" value="NZ_CP017634.1"/>
</dbReference>